<keyword evidence="2" id="KW-1185">Reference proteome</keyword>
<reference evidence="1 2" key="1">
    <citation type="submission" date="2024-05" db="EMBL/GenBank/DDBJ databases">
        <title>Genome Sequence and Characterization of the New Strain Purple Sulfur Bacterium of Genus Thioalkalicoccus.</title>
        <authorList>
            <person name="Bryantseva I.A."/>
            <person name="Kyndt J.A."/>
            <person name="Imhoff J.F."/>
        </authorList>
    </citation>
    <scope>NUCLEOTIDE SEQUENCE [LARGE SCALE GENOMIC DNA]</scope>
    <source>
        <strain evidence="1 2">Um2</strain>
    </source>
</reference>
<evidence type="ECO:0000313" key="1">
    <source>
        <dbReference type="EMBL" id="MEY6431135.1"/>
    </source>
</evidence>
<comment type="caution">
    <text evidence="1">The sequence shown here is derived from an EMBL/GenBank/DDBJ whole genome shotgun (WGS) entry which is preliminary data.</text>
</comment>
<name>A0ABV4B9S8_9GAMM</name>
<gene>
    <name evidence="1" type="ORF">ABC977_01785</name>
</gene>
<proteinExistence type="predicted"/>
<evidence type="ECO:0008006" key="3">
    <source>
        <dbReference type="Google" id="ProtNLM"/>
    </source>
</evidence>
<dbReference type="Proteomes" id="UP001564408">
    <property type="component" value="Unassembled WGS sequence"/>
</dbReference>
<dbReference type="RefSeq" id="WP_369665749.1">
    <property type="nucleotide sequence ID" value="NZ_JBDKXB010000002.1"/>
</dbReference>
<dbReference type="EMBL" id="JBDKXB010000002">
    <property type="protein sequence ID" value="MEY6431135.1"/>
    <property type="molecule type" value="Genomic_DNA"/>
</dbReference>
<sequence length="149" mass="17374">MVTFAALHAQNHRITELSNVFLYLIQDRAMCDTQTACDVFMDYAKAVREHIELVDRKLCGQLISHPDQSVKNTADRFLSGSSEIKRIFAAYLRQWCRESKRQLTVRGNYDEFVTDTNQMFSLVLDRIERETEHLYPLIRKLEGSDQRAA</sequence>
<evidence type="ECO:0000313" key="2">
    <source>
        <dbReference type="Proteomes" id="UP001564408"/>
    </source>
</evidence>
<protein>
    <recommendedName>
        <fullName evidence="3">Hemerythrin-like domain-containing protein</fullName>
    </recommendedName>
</protein>
<accession>A0ABV4B9S8</accession>
<organism evidence="1 2">
    <name type="scientific">Thioalkalicoccus limnaeus</name>
    <dbReference type="NCBI Taxonomy" id="120681"/>
    <lineage>
        <taxon>Bacteria</taxon>
        <taxon>Pseudomonadati</taxon>
        <taxon>Pseudomonadota</taxon>
        <taxon>Gammaproteobacteria</taxon>
        <taxon>Chromatiales</taxon>
        <taxon>Chromatiaceae</taxon>
        <taxon>Thioalkalicoccus</taxon>
    </lineage>
</organism>